<feature type="transmembrane region" description="Helical" evidence="5">
    <location>
        <begin position="100"/>
        <end position="123"/>
    </location>
</feature>
<dbReference type="PANTHER" id="PTHR16201:SF37">
    <property type="entry name" value="PQ-LOOP REPEAT-CONTAINING PROTEIN"/>
    <property type="match status" value="1"/>
</dbReference>
<evidence type="ECO:0000256" key="1">
    <source>
        <dbReference type="ARBA" id="ARBA00004141"/>
    </source>
</evidence>
<evidence type="ECO:0000256" key="5">
    <source>
        <dbReference type="SAM" id="Phobius"/>
    </source>
</evidence>
<dbReference type="InterPro" id="IPR051415">
    <property type="entry name" value="LAAT-1"/>
</dbReference>
<keyword evidence="2 5" id="KW-0812">Transmembrane</keyword>
<evidence type="ECO:0000313" key="7">
    <source>
        <dbReference type="Proteomes" id="UP000011958"/>
    </source>
</evidence>
<dbReference type="PANTHER" id="PTHR16201">
    <property type="entry name" value="SEVEN TRANSMEMBRANE PROTEIN 1-RELATED"/>
    <property type="match status" value="1"/>
</dbReference>
<dbReference type="GO" id="GO:0016020">
    <property type="term" value="C:membrane"/>
    <property type="evidence" value="ECO:0007669"/>
    <property type="project" value="UniProtKB-SubCell"/>
</dbReference>
<feature type="transmembrane region" description="Helical" evidence="5">
    <location>
        <begin position="162"/>
        <end position="183"/>
    </location>
</feature>
<feature type="transmembrane region" description="Helical" evidence="5">
    <location>
        <begin position="6"/>
        <end position="29"/>
    </location>
</feature>
<comment type="subcellular location">
    <subcellularLocation>
        <location evidence="1">Membrane</location>
        <topology evidence="1">Multi-pass membrane protein</topology>
    </subcellularLocation>
</comment>
<feature type="transmembrane region" description="Helical" evidence="5">
    <location>
        <begin position="129"/>
        <end position="150"/>
    </location>
</feature>
<dbReference type="eggNOG" id="KOG2913">
    <property type="taxonomic scope" value="Eukaryota"/>
</dbReference>
<dbReference type="HOGENOM" id="CLU_040201_1_0_1"/>
<comment type="caution">
    <text evidence="6">The sequence shown here is derived from an EMBL/GenBank/DDBJ whole genome shotgun (WGS) entry which is preliminary data.</text>
</comment>
<dbReference type="GeneID" id="19895568"/>
<evidence type="ECO:0000256" key="2">
    <source>
        <dbReference type="ARBA" id="ARBA00022692"/>
    </source>
</evidence>
<evidence type="ECO:0000313" key="6">
    <source>
        <dbReference type="EMBL" id="EMR09687.1"/>
    </source>
</evidence>
<dbReference type="EMBL" id="AFWA02000009">
    <property type="protein sequence ID" value="EMR09687.1"/>
    <property type="molecule type" value="Genomic_DNA"/>
</dbReference>
<gene>
    <name evidence="6" type="ORF">PNEG_01874</name>
</gene>
<dbReference type="RefSeq" id="XP_007873848.1">
    <property type="nucleotide sequence ID" value="XM_007875657.1"/>
</dbReference>
<dbReference type="Gene3D" id="1.20.1280.290">
    <property type="match status" value="2"/>
</dbReference>
<dbReference type="OMA" id="YYEKKWS"/>
<reference evidence="7" key="1">
    <citation type="journal article" date="2016" name="Nat. Commun.">
        <title>Genome analysis of three Pneumocystis species reveals adaptation mechanisms to life exclusively in mammalian hosts.</title>
        <authorList>
            <person name="Ma L."/>
            <person name="Chen Z."/>
            <person name="Huang D.W."/>
            <person name="Kutty G."/>
            <person name="Ishihara M."/>
            <person name="Wang H."/>
            <person name="Abouelleil A."/>
            <person name="Bishop L."/>
            <person name="Davey E."/>
            <person name="Deng R."/>
            <person name="Deng X."/>
            <person name="Fan L."/>
            <person name="Fantoni G."/>
            <person name="Fitzgerald M."/>
            <person name="Gogineni E."/>
            <person name="Goldberg J.M."/>
            <person name="Handley G."/>
            <person name="Hu X."/>
            <person name="Huber C."/>
            <person name="Jiao X."/>
            <person name="Jones K."/>
            <person name="Levin J.Z."/>
            <person name="Liu Y."/>
            <person name="Macdonald P."/>
            <person name="Melnikov A."/>
            <person name="Raley C."/>
            <person name="Sassi M."/>
            <person name="Sherman B.T."/>
            <person name="Song X."/>
            <person name="Sykes S."/>
            <person name="Tran B."/>
            <person name="Walsh L."/>
            <person name="Xia Y."/>
            <person name="Yang J."/>
            <person name="Young S."/>
            <person name="Zeng Q."/>
            <person name="Zheng X."/>
            <person name="Stephens R."/>
            <person name="Nusbaum C."/>
            <person name="Birren B.W."/>
            <person name="Azadi P."/>
            <person name="Lempicki R.A."/>
            <person name="Cuomo C.A."/>
            <person name="Kovacs J.A."/>
        </authorList>
    </citation>
    <scope>NUCLEOTIDE SEQUENCE [LARGE SCALE GENOMIC DNA]</scope>
    <source>
        <strain evidence="7">B123</strain>
    </source>
</reference>
<dbReference type="Pfam" id="PF04193">
    <property type="entry name" value="PQ-loop"/>
    <property type="match status" value="2"/>
</dbReference>
<keyword evidence="4 5" id="KW-0472">Membrane</keyword>
<sequence length="247" mass="28385">MFHNPVIAAILGTIGTILWCIQLIPQIVVNYLRHSTQGFQPLMLLLWSIGAVIMGIYNISRNLNIPLQLQPQLFLVLCFITWGQCLYYEKKWSIYKCITIFSSGGCISGFIEAGFVFIARSLIRQNIKWPIISIGIISSIFICIGLFPPYYDIYIHKCVRGISFIFLLIDMGGALFSFLSLLFELKFDILAAISYSFVFFLEMGIIMFDYYFKLSKWNKKRKLNKKAKQEISEKTMDTIDINVEASS</sequence>
<organism evidence="6 7">
    <name type="scientific">Pneumocystis murina (strain B123)</name>
    <name type="common">Mouse pneumocystis pneumonia agent</name>
    <name type="synonym">Pneumocystis carinii f. sp. muris</name>
    <dbReference type="NCBI Taxonomy" id="1069680"/>
    <lineage>
        <taxon>Eukaryota</taxon>
        <taxon>Fungi</taxon>
        <taxon>Dikarya</taxon>
        <taxon>Ascomycota</taxon>
        <taxon>Taphrinomycotina</taxon>
        <taxon>Pneumocystomycetes</taxon>
        <taxon>Pneumocystaceae</taxon>
        <taxon>Pneumocystis</taxon>
    </lineage>
</organism>
<dbReference type="STRING" id="1069680.M7NR07"/>
<dbReference type="AlphaFoldDB" id="M7NR07"/>
<protein>
    <recommendedName>
        <fullName evidence="8">PQ loop repeat protein</fullName>
    </recommendedName>
</protein>
<name>M7NR07_PNEMU</name>
<feature type="transmembrane region" description="Helical" evidence="5">
    <location>
        <begin position="189"/>
        <end position="212"/>
    </location>
</feature>
<feature type="transmembrane region" description="Helical" evidence="5">
    <location>
        <begin position="41"/>
        <end position="59"/>
    </location>
</feature>
<keyword evidence="3 5" id="KW-1133">Transmembrane helix</keyword>
<accession>M7NR07</accession>
<dbReference type="SMART" id="SM00679">
    <property type="entry name" value="CTNS"/>
    <property type="match status" value="2"/>
</dbReference>
<dbReference type="OrthoDB" id="407617at2759"/>
<evidence type="ECO:0000256" key="4">
    <source>
        <dbReference type="ARBA" id="ARBA00023136"/>
    </source>
</evidence>
<keyword evidence="7" id="KW-1185">Reference proteome</keyword>
<evidence type="ECO:0000256" key="3">
    <source>
        <dbReference type="ARBA" id="ARBA00022989"/>
    </source>
</evidence>
<dbReference type="Proteomes" id="UP000011958">
    <property type="component" value="Unassembled WGS sequence"/>
</dbReference>
<proteinExistence type="predicted"/>
<evidence type="ECO:0008006" key="8">
    <source>
        <dbReference type="Google" id="ProtNLM"/>
    </source>
</evidence>
<dbReference type="InterPro" id="IPR006603">
    <property type="entry name" value="PQ-loop_rpt"/>
</dbReference>
<dbReference type="VEuPathDB" id="FungiDB:PNEG_01874"/>